<dbReference type="PANTHER" id="PTHR47469">
    <property type="entry name" value="MONOOXYGENASE-LIKE"/>
    <property type="match status" value="1"/>
</dbReference>
<dbReference type="SUPFAM" id="SSF51905">
    <property type="entry name" value="FAD/NAD(P)-binding domain"/>
    <property type="match status" value="1"/>
</dbReference>
<dbReference type="Proteomes" id="UP000652761">
    <property type="component" value="Unassembled WGS sequence"/>
</dbReference>
<evidence type="ECO:0000313" key="3">
    <source>
        <dbReference type="Proteomes" id="UP000652761"/>
    </source>
</evidence>
<dbReference type="OrthoDB" id="16820at2759"/>
<protein>
    <recommendedName>
        <fullName evidence="1">FAD-binding domain-containing protein</fullName>
    </recommendedName>
</protein>
<organism evidence="2 3">
    <name type="scientific">Colocasia esculenta</name>
    <name type="common">Wild taro</name>
    <name type="synonym">Arum esculentum</name>
    <dbReference type="NCBI Taxonomy" id="4460"/>
    <lineage>
        <taxon>Eukaryota</taxon>
        <taxon>Viridiplantae</taxon>
        <taxon>Streptophyta</taxon>
        <taxon>Embryophyta</taxon>
        <taxon>Tracheophyta</taxon>
        <taxon>Spermatophyta</taxon>
        <taxon>Magnoliopsida</taxon>
        <taxon>Liliopsida</taxon>
        <taxon>Araceae</taxon>
        <taxon>Aroideae</taxon>
        <taxon>Colocasieae</taxon>
        <taxon>Colocasia</taxon>
    </lineage>
</organism>
<accession>A0A843XF88</accession>
<dbReference type="PRINTS" id="PR00420">
    <property type="entry name" value="RNGMNOXGNASE"/>
</dbReference>
<sequence>MDAKQKEATRPLPAHPVAAATAARPKAVVVGGSIAGLCCAHALLSACWDVTVVEKAGAAASGSPTGAGLGLDRQARELLRRWIPPDLLENATLPLSVDLNRVTDSEKKSSWILARDGDFGFRAAHWADVYSLLHGALPSGIILWGHQFLRSRTPDDATSVRIEARDLNTGETVEITGNLLVAADGCLSTVRRQFLPEFKLRYSGYSAWRGVLDFSGKEDSATISGLRRAYQELGDCLYFDLAHKTHCVLYELKHKRINWIWYINQPEPETKGNSVTMKVSEDMIEKMHEEAERTWVPELARVIKETKQPFINVIYDGDPLPQLFWGNVVLAGDAAHPTTPHGLRSTNMSILDAGVLGHCLEKWGLDNLSSALEEFQSIRLPVVSKQVLHSRRMGRVKQGLLLADQRSFDPKAATEEDCEVLQQKNMPFFVCAPLSSTSSL</sequence>
<dbReference type="Pfam" id="PF01494">
    <property type="entry name" value="FAD_binding_3"/>
    <property type="match status" value="1"/>
</dbReference>
<evidence type="ECO:0000259" key="1">
    <source>
        <dbReference type="Pfam" id="PF01494"/>
    </source>
</evidence>
<evidence type="ECO:0000313" key="2">
    <source>
        <dbReference type="EMBL" id="MQM17933.1"/>
    </source>
</evidence>
<dbReference type="InterPro" id="IPR053212">
    <property type="entry name" value="DHP_3-monooxygenase"/>
</dbReference>
<reference evidence="2" key="1">
    <citation type="submission" date="2017-07" db="EMBL/GenBank/DDBJ databases">
        <title>Taro Niue Genome Assembly and Annotation.</title>
        <authorList>
            <person name="Atibalentja N."/>
            <person name="Keating K."/>
            <person name="Fields C.J."/>
        </authorList>
    </citation>
    <scope>NUCLEOTIDE SEQUENCE</scope>
    <source>
        <strain evidence="2">Niue_2</strain>
        <tissue evidence="2">Leaf</tissue>
    </source>
</reference>
<feature type="domain" description="FAD-binding" evidence="1">
    <location>
        <begin position="154"/>
        <end position="385"/>
    </location>
</feature>
<comment type="caution">
    <text evidence="2">The sequence shown here is derived from an EMBL/GenBank/DDBJ whole genome shotgun (WGS) entry which is preliminary data.</text>
</comment>
<dbReference type="EMBL" id="NMUH01007852">
    <property type="protein sequence ID" value="MQM17933.1"/>
    <property type="molecule type" value="Genomic_DNA"/>
</dbReference>
<dbReference type="InterPro" id="IPR036188">
    <property type="entry name" value="FAD/NAD-bd_sf"/>
</dbReference>
<dbReference type="AlphaFoldDB" id="A0A843XF88"/>
<dbReference type="InterPro" id="IPR002938">
    <property type="entry name" value="FAD-bd"/>
</dbReference>
<dbReference type="PANTHER" id="PTHR47469:SF2">
    <property type="entry name" value="OS06G0597600 PROTEIN"/>
    <property type="match status" value="1"/>
</dbReference>
<dbReference type="Gene3D" id="3.50.50.60">
    <property type="entry name" value="FAD/NAD(P)-binding domain"/>
    <property type="match status" value="1"/>
</dbReference>
<keyword evidence="3" id="KW-1185">Reference proteome</keyword>
<gene>
    <name evidence="2" type="ORF">Taro_050915</name>
</gene>
<proteinExistence type="predicted"/>
<name>A0A843XF88_COLES</name>
<dbReference type="SUPFAM" id="SSF54373">
    <property type="entry name" value="FAD-linked reductases, C-terminal domain"/>
    <property type="match status" value="1"/>
</dbReference>
<dbReference type="GO" id="GO:0071949">
    <property type="term" value="F:FAD binding"/>
    <property type="evidence" value="ECO:0007669"/>
    <property type="project" value="InterPro"/>
</dbReference>